<organism evidence="3 4">
    <name type="scientific">Myriangium duriaei CBS 260.36</name>
    <dbReference type="NCBI Taxonomy" id="1168546"/>
    <lineage>
        <taxon>Eukaryota</taxon>
        <taxon>Fungi</taxon>
        <taxon>Dikarya</taxon>
        <taxon>Ascomycota</taxon>
        <taxon>Pezizomycotina</taxon>
        <taxon>Dothideomycetes</taxon>
        <taxon>Dothideomycetidae</taxon>
        <taxon>Myriangiales</taxon>
        <taxon>Myriangiaceae</taxon>
        <taxon>Myriangium</taxon>
    </lineage>
</organism>
<dbReference type="Gene3D" id="3.40.50.200">
    <property type="entry name" value="Peptidase S8/S53 domain"/>
    <property type="match status" value="1"/>
</dbReference>
<evidence type="ECO:0000313" key="3">
    <source>
        <dbReference type="EMBL" id="KAF2148084.1"/>
    </source>
</evidence>
<dbReference type="InterPro" id="IPR036852">
    <property type="entry name" value="Peptidase_S8/S53_dom_sf"/>
</dbReference>
<evidence type="ECO:0000259" key="2">
    <source>
        <dbReference type="Pfam" id="PF24476"/>
    </source>
</evidence>
<dbReference type="GO" id="GO:0004252">
    <property type="term" value="F:serine-type endopeptidase activity"/>
    <property type="evidence" value="ECO:0007669"/>
    <property type="project" value="InterPro"/>
</dbReference>
<dbReference type="EMBL" id="ML996094">
    <property type="protein sequence ID" value="KAF2148084.1"/>
    <property type="molecule type" value="Genomic_DNA"/>
</dbReference>
<protein>
    <recommendedName>
        <fullName evidence="2">DUF7580 domain-containing protein</fullName>
    </recommendedName>
</protein>
<keyword evidence="4" id="KW-1185">Reference proteome</keyword>
<sequence>MGQVTAQTVVNAKEKTPEVSIIQKLQSQVHRFKHEVDYEPLQAKLDRWRNAAPGVDPMQSLFLKRSLDKVEQSLRESLTTIDLEVMVDYGLDSQSMAEANSLLQTLCGTLEQLVNPELLLKSNMPCSTENGSAYSRLEKLIDIVTQNEWTFDLVAGVHSQQILFQVQSIETAILADQAVTGFNQFFKRLHQPAIRDIVPKQVAGVEQDSIDRAWKLVSCQKRPFERLLFQLQKASSCARKGHIALLQLADCEKVSENSFHLFLSACTRSDCWLEAHLETSCPDDDWEEICDSICSSLRRLDAERNGLFLTLQNEKIYIFDPVSDRTRRPFYPGKQPTTTLADLFAEHAFFEKPPGHWIPQDTQNLFLRDEKRGLAAKLVLGLGYQWDPDHVLSTWDAQHIYFLTNEDGTCLREAPFALCDSYNVADHENMASKTSLSDVQSLVKLLLEIEYGILLPRVRDSAQLSKLIRKGLEEDFGRLHYLEAVEACLDFHYKAKKLARRMNGQKGNYATMARMITSLQLAERIRAASLHMQSRSQETSAGAEPGAFPAPTTINLPPQVSRPVEPVIAPTSQHSPEVYNASNAWFQRFNKLAFALQMGCSTSDNPIKIAILDTGLSEKYKNTVPPERYHDFVDPTNRSCQDLAGHGTSMFRVLRKVYSSAQIYVGRVWEGNQAGPNTADLMTKAINYAATTWQVDIIAMPSGFKSWHQGMYDEICEVSRGKKPVLIFAAPSNWSNTEEVAFPARLYRDHTVMTMFSTTAQNKPTPKFNPAPARNFEFNLAIFGEMVSIPPKDVFEGTSVSTMIGAGLAGRILAFAQQKGNEARIGSVKSLRMAHGMATIFKAMSIHENGYDCIRPERLLPDGDDYSDEEMIEHVCVTIRSCLNNRYR</sequence>
<dbReference type="AlphaFoldDB" id="A0A9P4IWD5"/>
<accession>A0A9P4IWD5</accession>
<evidence type="ECO:0000313" key="4">
    <source>
        <dbReference type="Proteomes" id="UP000799439"/>
    </source>
</evidence>
<dbReference type="GO" id="GO:0006508">
    <property type="term" value="P:proteolysis"/>
    <property type="evidence" value="ECO:0007669"/>
    <property type="project" value="InterPro"/>
</dbReference>
<dbReference type="Pfam" id="PF24476">
    <property type="entry name" value="DUF7580"/>
    <property type="match status" value="1"/>
</dbReference>
<proteinExistence type="predicted"/>
<feature type="domain" description="DUF7580" evidence="2">
    <location>
        <begin position="227"/>
        <end position="506"/>
    </location>
</feature>
<name>A0A9P4IWD5_9PEZI</name>
<gene>
    <name evidence="3" type="ORF">K461DRAFT_68431</name>
</gene>
<dbReference type="SUPFAM" id="SSF52743">
    <property type="entry name" value="Subtilisin-like"/>
    <property type="match status" value="1"/>
</dbReference>
<dbReference type="Proteomes" id="UP000799439">
    <property type="component" value="Unassembled WGS sequence"/>
</dbReference>
<dbReference type="OrthoDB" id="206201at2759"/>
<reference evidence="3" key="1">
    <citation type="journal article" date="2020" name="Stud. Mycol.">
        <title>101 Dothideomycetes genomes: a test case for predicting lifestyles and emergence of pathogens.</title>
        <authorList>
            <person name="Haridas S."/>
            <person name="Albert R."/>
            <person name="Binder M."/>
            <person name="Bloem J."/>
            <person name="Labutti K."/>
            <person name="Salamov A."/>
            <person name="Andreopoulos B."/>
            <person name="Baker S."/>
            <person name="Barry K."/>
            <person name="Bills G."/>
            <person name="Bluhm B."/>
            <person name="Cannon C."/>
            <person name="Castanera R."/>
            <person name="Culley D."/>
            <person name="Daum C."/>
            <person name="Ezra D."/>
            <person name="Gonzalez J."/>
            <person name="Henrissat B."/>
            <person name="Kuo A."/>
            <person name="Liang C."/>
            <person name="Lipzen A."/>
            <person name="Lutzoni F."/>
            <person name="Magnuson J."/>
            <person name="Mondo S."/>
            <person name="Nolan M."/>
            <person name="Ohm R."/>
            <person name="Pangilinan J."/>
            <person name="Park H.-J."/>
            <person name="Ramirez L."/>
            <person name="Alfaro M."/>
            <person name="Sun H."/>
            <person name="Tritt A."/>
            <person name="Yoshinaga Y."/>
            <person name="Zwiers L.-H."/>
            <person name="Turgeon B."/>
            <person name="Goodwin S."/>
            <person name="Spatafora J."/>
            <person name="Crous P."/>
            <person name="Grigoriev I."/>
        </authorList>
    </citation>
    <scope>NUCLEOTIDE SEQUENCE</scope>
    <source>
        <strain evidence="3">CBS 260.36</strain>
    </source>
</reference>
<feature type="region of interest" description="Disordered" evidence="1">
    <location>
        <begin position="532"/>
        <end position="563"/>
    </location>
</feature>
<evidence type="ECO:0000256" key="1">
    <source>
        <dbReference type="SAM" id="MobiDB-lite"/>
    </source>
</evidence>
<comment type="caution">
    <text evidence="3">The sequence shown here is derived from an EMBL/GenBank/DDBJ whole genome shotgun (WGS) entry which is preliminary data.</text>
</comment>
<dbReference type="InterPro" id="IPR056002">
    <property type="entry name" value="DUF7580"/>
</dbReference>